<proteinExistence type="predicted"/>
<dbReference type="AlphaFoldDB" id="A0AAV4GQ55"/>
<evidence type="ECO:0000313" key="1">
    <source>
        <dbReference type="EMBL" id="GFR86721.1"/>
    </source>
</evidence>
<organism evidence="1 2">
    <name type="scientific">Elysia marginata</name>
    <dbReference type="NCBI Taxonomy" id="1093978"/>
    <lineage>
        <taxon>Eukaryota</taxon>
        <taxon>Metazoa</taxon>
        <taxon>Spiralia</taxon>
        <taxon>Lophotrochozoa</taxon>
        <taxon>Mollusca</taxon>
        <taxon>Gastropoda</taxon>
        <taxon>Heterobranchia</taxon>
        <taxon>Euthyneura</taxon>
        <taxon>Panpulmonata</taxon>
        <taxon>Sacoglossa</taxon>
        <taxon>Placobranchoidea</taxon>
        <taxon>Plakobranchidae</taxon>
        <taxon>Elysia</taxon>
    </lineage>
</organism>
<keyword evidence="2" id="KW-1185">Reference proteome</keyword>
<sequence length="105" mass="12199">MASTQPLLKLWSGHNRLKAHMYNTYKIGHTDLYSCREAAETAEHILQDCQNYRTLRQAIFSSPTELQAKLWGTLEEQSSYREQEEEEKEKSNVKVKIVTSICFTS</sequence>
<comment type="caution">
    <text evidence="1">The sequence shown here is derived from an EMBL/GenBank/DDBJ whole genome shotgun (WGS) entry which is preliminary data.</text>
</comment>
<evidence type="ECO:0008006" key="3">
    <source>
        <dbReference type="Google" id="ProtNLM"/>
    </source>
</evidence>
<dbReference type="EMBL" id="BMAT01012132">
    <property type="protein sequence ID" value="GFR86721.1"/>
    <property type="molecule type" value="Genomic_DNA"/>
</dbReference>
<evidence type="ECO:0000313" key="2">
    <source>
        <dbReference type="Proteomes" id="UP000762676"/>
    </source>
</evidence>
<protein>
    <recommendedName>
        <fullName evidence="3">Reverse transcriptase zinc-binding domain-containing protein</fullName>
    </recommendedName>
</protein>
<accession>A0AAV4GQ55</accession>
<name>A0AAV4GQ55_9GAST</name>
<reference evidence="1 2" key="1">
    <citation type="journal article" date="2021" name="Elife">
        <title>Chloroplast acquisition without the gene transfer in kleptoplastic sea slugs, Plakobranchus ocellatus.</title>
        <authorList>
            <person name="Maeda T."/>
            <person name="Takahashi S."/>
            <person name="Yoshida T."/>
            <person name="Shimamura S."/>
            <person name="Takaki Y."/>
            <person name="Nagai Y."/>
            <person name="Toyoda A."/>
            <person name="Suzuki Y."/>
            <person name="Arimoto A."/>
            <person name="Ishii H."/>
            <person name="Satoh N."/>
            <person name="Nishiyama T."/>
            <person name="Hasebe M."/>
            <person name="Maruyama T."/>
            <person name="Minagawa J."/>
            <person name="Obokata J."/>
            <person name="Shigenobu S."/>
        </authorList>
    </citation>
    <scope>NUCLEOTIDE SEQUENCE [LARGE SCALE GENOMIC DNA]</scope>
</reference>
<gene>
    <name evidence="1" type="ORF">ElyMa_006060400</name>
</gene>
<dbReference type="Proteomes" id="UP000762676">
    <property type="component" value="Unassembled WGS sequence"/>
</dbReference>